<dbReference type="PANTHER" id="PTHR30024:SF7">
    <property type="entry name" value="NITRATE_NITRITE BINDING PROTEIN NRTA"/>
    <property type="match status" value="1"/>
</dbReference>
<keyword evidence="6" id="KW-0472">Membrane</keyword>
<evidence type="ECO:0000256" key="7">
    <source>
        <dbReference type="ARBA" id="ARBA00024031"/>
    </source>
</evidence>
<evidence type="ECO:0000313" key="8">
    <source>
        <dbReference type="EMBL" id="MDV7021213.1"/>
    </source>
</evidence>
<dbReference type="GO" id="GO:0012505">
    <property type="term" value="C:endomembrane system"/>
    <property type="evidence" value="ECO:0007669"/>
    <property type="project" value="UniProtKB-SubCell"/>
</dbReference>
<comment type="similarity">
    <text evidence="7">Belongs to the CmpA/NrtA family.</text>
</comment>
<evidence type="ECO:0000256" key="3">
    <source>
        <dbReference type="ARBA" id="ARBA00022475"/>
    </source>
</evidence>
<dbReference type="Gene3D" id="3.40.190.10">
    <property type="entry name" value="Periplasmic binding protein-like II"/>
    <property type="match status" value="2"/>
</dbReference>
<dbReference type="Proteomes" id="UP000275331">
    <property type="component" value="Unassembled WGS sequence"/>
</dbReference>
<dbReference type="OrthoDB" id="9815454at2"/>
<evidence type="ECO:0000313" key="11">
    <source>
        <dbReference type="Proteomes" id="UP001187066"/>
    </source>
</evidence>
<comment type="subcellular location">
    <subcellularLocation>
        <location evidence="1">Endomembrane system</location>
    </subcellularLocation>
</comment>
<reference evidence="9 10" key="1">
    <citation type="submission" date="2018-10" db="EMBL/GenBank/DDBJ databases">
        <title>Transmission dynamics of multidrug resistant bacteria on intensive care unit surfaces.</title>
        <authorList>
            <person name="D'Souza A.W."/>
            <person name="Potter R.F."/>
            <person name="Wallace M."/>
            <person name="Shupe A."/>
            <person name="Patel S."/>
            <person name="Sun S."/>
            <person name="Gul D."/>
            <person name="Kwon J.H."/>
            <person name="Andleeb S."/>
            <person name="Burnham C.-A.D."/>
            <person name="Dantas G."/>
        </authorList>
    </citation>
    <scope>NUCLEOTIDE SEQUENCE [LARGE SCALE GENOMIC DNA]</scope>
    <source>
        <strain evidence="9 10">AS_373</strain>
    </source>
</reference>
<dbReference type="SUPFAM" id="SSF53850">
    <property type="entry name" value="Periplasmic binding protein-like II"/>
    <property type="match status" value="1"/>
</dbReference>
<dbReference type="AlphaFoldDB" id="A0A3R9G0F0"/>
<evidence type="ECO:0000256" key="2">
    <source>
        <dbReference type="ARBA" id="ARBA00022448"/>
    </source>
</evidence>
<accession>A0A3R9G0F0</accession>
<evidence type="ECO:0000313" key="10">
    <source>
        <dbReference type="Proteomes" id="UP000275331"/>
    </source>
</evidence>
<keyword evidence="3" id="KW-1003">Cell membrane</keyword>
<evidence type="ECO:0000256" key="5">
    <source>
        <dbReference type="ARBA" id="ARBA00022729"/>
    </source>
</evidence>
<keyword evidence="2" id="KW-0813">Transport</keyword>
<gene>
    <name evidence="9" type="ORF">EGT71_00110</name>
    <name evidence="8" type="ORF">R4P48_00765</name>
</gene>
<dbReference type="Pfam" id="PF13379">
    <property type="entry name" value="NMT1_2"/>
    <property type="match status" value="1"/>
</dbReference>
<evidence type="ECO:0000256" key="6">
    <source>
        <dbReference type="ARBA" id="ARBA00023136"/>
    </source>
</evidence>
<dbReference type="CDD" id="cd13553">
    <property type="entry name" value="PBP2_NrtA_CpmA_like"/>
    <property type="match status" value="1"/>
</dbReference>
<organism evidence="9 10">
    <name type="scientific">Atlantibacter subterraneus</name>
    <dbReference type="NCBI Taxonomy" id="255519"/>
    <lineage>
        <taxon>Bacteria</taxon>
        <taxon>Pseudomonadati</taxon>
        <taxon>Pseudomonadota</taxon>
        <taxon>Gammaproteobacteria</taxon>
        <taxon>Enterobacterales</taxon>
        <taxon>Enterobacteriaceae</taxon>
        <taxon>Atlantibacter</taxon>
    </lineage>
</organism>
<comment type="caution">
    <text evidence="9">The sequence shown here is derived from an EMBL/GenBank/DDBJ whole genome shotgun (WGS) entry which is preliminary data.</text>
</comment>
<name>A0A3R9G0F0_9ENTR</name>
<dbReference type="RefSeq" id="WP_125295400.1">
    <property type="nucleotide sequence ID" value="NZ_DAMAQE010000001.1"/>
</dbReference>
<dbReference type="EMBL" id="RHXB01000001">
    <property type="protein sequence ID" value="RSE28963.1"/>
    <property type="molecule type" value="Genomic_DNA"/>
</dbReference>
<sequence length="420" mass="46580">MSETQRGLSRRRFIQTGAALGGVLMMPGLASSVWAAGSDQPERQQVNVGFIPLTDCAPLVMASVKGFDARYGIKLNLSKEASWAAVRDKLVYGELDAAHILYGMVYGLELGIAGKKQAMASLMTLNNNGQAITLSTDLLDKGVRSLGDLPGYLRQSAPGSYTFAHTFPTGTHAMWLYYWLASEGINPFTDVRTVVVPPPQMVMNMRIGNMVGFCVGEPWNARAINDRIGFTAATTQDIWPDHPEKVLGCRHDWVEQNPNTARALVSATLDAARWIDASDDNRRETARVLAKRAYLNTKEQYLTGRMLGDYDNGAGRRWQDRHGMQFFRDGEVSYPWLSDGIWFLTQFRRWGLLKQQPDYQAIAQRINRTDIYQQAASATGVSLPKDAMRSSRLLDGKIWNGADPASYAASFDISHQGSKA</sequence>
<dbReference type="InterPro" id="IPR006311">
    <property type="entry name" value="TAT_signal"/>
</dbReference>
<protein>
    <submittedName>
        <fullName evidence="8">CmpA/NrtA family ABC transporter substrate-binding protein</fullName>
    </submittedName>
    <submittedName>
        <fullName evidence="9">Nitrate ABC transporter substrate-binding protein</fullName>
    </submittedName>
</protein>
<proteinExistence type="inferred from homology"/>
<keyword evidence="5" id="KW-0732">Signal</keyword>
<dbReference type="InterPro" id="IPR044527">
    <property type="entry name" value="NrtA/CpmA_ABC-bd_dom"/>
</dbReference>
<evidence type="ECO:0000313" key="9">
    <source>
        <dbReference type="EMBL" id="RSE28963.1"/>
    </source>
</evidence>
<dbReference type="EMBL" id="JAWLOF010000001">
    <property type="protein sequence ID" value="MDV7021213.1"/>
    <property type="molecule type" value="Genomic_DNA"/>
</dbReference>
<dbReference type="PANTHER" id="PTHR30024">
    <property type="entry name" value="ALIPHATIC SULFONATES-BINDING PROTEIN-RELATED"/>
    <property type="match status" value="1"/>
</dbReference>
<reference evidence="8 11" key="2">
    <citation type="submission" date="2023-10" db="EMBL/GenBank/DDBJ databases">
        <authorList>
            <person name="Dale J."/>
        </authorList>
    </citation>
    <scope>NUCLEOTIDE SEQUENCE [LARGE SCALE GENOMIC DNA]</scope>
    <source>
        <strain evidence="8 11">2023EL-00970</strain>
    </source>
</reference>
<keyword evidence="11" id="KW-1185">Reference proteome</keyword>
<keyword evidence="4" id="KW-0997">Cell inner membrane</keyword>
<evidence type="ECO:0000256" key="4">
    <source>
        <dbReference type="ARBA" id="ARBA00022519"/>
    </source>
</evidence>
<dbReference type="PROSITE" id="PS51318">
    <property type="entry name" value="TAT"/>
    <property type="match status" value="1"/>
</dbReference>
<evidence type="ECO:0000256" key="1">
    <source>
        <dbReference type="ARBA" id="ARBA00004308"/>
    </source>
</evidence>
<dbReference type="Proteomes" id="UP001187066">
    <property type="component" value="Unassembled WGS sequence"/>
</dbReference>